<dbReference type="InterPro" id="IPR035906">
    <property type="entry name" value="MetI-like_sf"/>
</dbReference>
<evidence type="ECO:0000256" key="1">
    <source>
        <dbReference type="ARBA" id="ARBA00004651"/>
    </source>
</evidence>
<feature type="transmembrane region" description="Helical" evidence="7">
    <location>
        <begin position="97"/>
        <end position="122"/>
    </location>
</feature>
<dbReference type="PANTHER" id="PTHR43163">
    <property type="entry name" value="DIPEPTIDE TRANSPORT SYSTEM PERMEASE PROTEIN DPPB-RELATED"/>
    <property type="match status" value="1"/>
</dbReference>
<dbReference type="Pfam" id="PF19300">
    <property type="entry name" value="BPD_transp_1_N"/>
    <property type="match status" value="1"/>
</dbReference>
<evidence type="ECO:0000256" key="5">
    <source>
        <dbReference type="ARBA" id="ARBA00022989"/>
    </source>
</evidence>
<sequence length="321" mass="34998">MLPSVLKRLLHVAILLVAVLTLNFLLIHIAPGDPVQTLAGDIGGMTDELRQELMQRFGLDKPLIVQLAIYLGRVLQGDLGYSYYFDASVASLIGERLAATLLLVVTAVALAFSVGTLIGSLAARRPNGVLSQSVTVLMMVGYAAPVFWTGVLLIILFASIWPILPVSDMREAGSDATGWAAALDVMRHMVLPTFSLACVYLAIYARLARSSMIETLSMDYVRTARAKGLSEPVVLYKHALRNSVIPVVTILGMQFGHAVAGAVLVETVFNWPGLGRLAYDSVLRRDYPTLLGLLFFSSLLVIVMNQLTDLLYRLIDPRIRT</sequence>
<keyword evidence="10" id="KW-1185">Reference proteome</keyword>
<feature type="transmembrane region" description="Helical" evidence="7">
    <location>
        <begin position="12"/>
        <end position="30"/>
    </location>
</feature>
<feature type="transmembrane region" description="Helical" evidence="7">
    <location>
        <begin position="289"/>
        <end position="312"/>
    </location>
</feature>
<dbReference type="PROSITE" id="PS50928">
    <property type="entry name" value="ABC_TM1"/>
    <property type="match status" value="1"/>
</dbReference>
<feature type="transmembrane region" description="Helical" evidence="7">
    <location>
        <begin position="244"/>
        <end position="269"/>
    </location>
</feature>
<dbReference type="RefSeq" id="WP_103045933.1">
    <property type="nucleotide sequence ID" value="NZ_BAABBP010000048.1"/>
</dbReference>
<gene>
    <name evidence="9" type="ORF">GCM10022279_32530</name>
</gene>
<dbReference type="EMBL" id="BAABBP010000048">
    <property type="protein sequence ID" value="GAA4006007.1"/>
    <property type="molecule type" value="Genomic_DNA"/>
</dbReference>
<accession>A0ABP7S328</accession>
<dbReference type="InterPro" id="IPR000515">
    <property type="entry name" value="MetI-like"/>
</dbReference>
<evidence type="ECO:0000259" key="8">
    <source>
        <dbReference type="PROSITE" id="PS50928"/>
    </source>
</evidence>
<organism evidence="9 10">
    <name type="scientific">Comamonas faecalis</name>
    <dbReference type="NCBI Taxonomy" id="1387849"/>
    <lineage>
        <taxon>Bacteria</taxon>
        <taxon>Pseudomonadati</taxon>
        <taxon>Pseudomonadota</taxon>
        <taxon>Betaproteobacteria</taxon>
        <taxon>Burkholderiales</taxon>
        <taxon>Comamonadaceae</taxon>
        <taxon>Comamonas</taxon>
    </lineage>
</organism>
<keyword evidence="3" id="KW-1003">Cell membrane</keyword>
<dbReference type="CDD" id="cd06261">
    <property type="entry name" value="TM_PBP2"/>
    <property type="match status" value="1"/>
</dbReference>
<keyword evidence="5 7" id="KW-1133">Transmembrane helix</keyword>
<evidence type="ECO:0000256" key="3">
    <source>
        <dbReference type="ARBA" id="ARBA00022475"/>
    </source>
</evidence>
<keyword evidence="6 7" id="KW-0472">Membrane</keyword>
<comment type="caution">
    <text evidence="9">The sequence shown here is derived from an EMBL/GenBank/DDBJ whole genome shotgun (WGS) entry which is preliminary data.</text>
</comment>
<dbReference type="Proteomes" id="UP001501627">
    <property type="component" value="Unassembled WGS sequence"/>
</dbReference>
<evidence type="ECO:0000256" key="2">
    <source>
        <dbReference type="ARBA" id="ARBA00022448"/>
    </source>
</evidence>
<evidence type="ECO:0000256" key="7">
    <source>
        <dbReference type="RuleBase" id="RU363032"/>
    </source>
</evidence>
<dbReference type="InterPro" id="IPR045621">
    <property type="entry name" value="BPD_transp_1_N"/>
</dbReference>
<feature type="transmembrane region" description="Helical" evidence="7">
    <location>
        <begin position="189"/>
        <end position="208"/>
    </location>
</feature>
<dbReference type="PANTHER" id="PTHR43163:SF9">
    <property type="entry name" value="ABC TRANSPORTER PERMEASE PROTEIN"/>
    <property type="match status" value="1"/>
</dbReference>
<dbReference type="SUPFAM" id="SSF161098">
    <property type="entry name" value="MetI-like"/>
    <property type="match status" value="1"/>
</dbReference>
<proteinExistence type="inferred from homology"/>
<evidence type="ECO:0000313" key="10">
    <source>
        <dbReference type="Proteomes" id="UP001501627"/>
    </source>
</evidence>
<comment type="subcellular location">
    <subcellularLocation>
        <location evidence="1 7">Cell membrane</location>
        <topology evidence="1 7">Multi-pass membrane protein</topology>
    </subcellularLocation>
</comment>
<protein>
    <submittedName>
        <fullName evidence="9">ABC transporter permease</fullName>
    </submittedName>
</protein>
<feature type="transmembrane region" description="Helical" evidence="7">
    <location>
        <begin position="134"/>
        <end position="161"/>
    </location>
</feature>
<evidence type="ECO:0000256" key="6">
    <source>
        <dbReference type="ARBA" id="ARBA00023136"/>
    </source>
</evidence>
<dbReference type="Gene3D" id="1.10.3720.10">
    <property type="entry name" value="MetI-like"/>
    <property type="match status" value="1"/>
</dbReference>
<keyword evidence="2 7" id="KW-0813">Transport</keyword>
<feature type="domain" description="ABC transmembrane type-1" evidence="8">
    <location>
        <begin position="97"/>
        <end position="312"/>
    </location>
</feature>
<evidence type="ECO:0000256" key="4">
    <source>
        <dbReference type="ARBA" id="ARBA00022692"/>
    </source>
</evidence>
<dbReference type="Pfam" id="PF00528">
    <property type="entry name" value="BPD_transp_1"/>
    <property type="match status" value="1"/>
</dbReference>
<evidence type="ECO:0000313" key="9">
    <source>
        <dbReference type="EMBL" id="GAA4006007.1"/>
    </source>
</evidence>
<reference evidence="10" key="1">
    <citation type="journal article" date="2019" name="Int. J. Syst. Evol. Microbiol.">
        <title>The Global Catalogue of Microorganisms (GCM) 10K type strain sequencing project: providing services to taxonomists for standard genome sequencing and annotation.</title>
        <authorList>
            <consortium name="The Broad Institute Genomics Platform"/>
            <consortium name="The Broad Institute Genome Sequencing Center for Infectious Disease"/>
            <person name="Wu L."/>
            <person name="Ma J."/>
        </authorList>
    </citation>
    <scope>NUCLEOTIDE SEQUENCE [LARGE SCALE GENOMIC DNA]</scope>
    <source>
        <strain evidence="10">JCM 17561</strain>
    </source>
</reference>
<comment type="similarity">
    <text evidence="7">Belongs to the binding-protein-dependent transport system permease family.</text>
</comment>
<keyword evidence="4 7" id="KW-0812">Transmembrane</keyword>
<name>A0ABP7S328_9BURK</name>